<keyword evidence="1" id="KW-0175">Coiled coil</keyword>
<proteinExistence type="predicted"/>
<sequence length="147" mass="17323">MNKKKDETINKLKAKVACYKKRLQRLRKREKHTPNSKVEEVMNSPCARETVKKKLLFAEVLHQQLKKYGILQNEKNIKPLRKIGKVQLIDDKRKAKEGYEIMKRKIINFLEDDSNTRSCAGKGDYVTKKGDRRQKRVLLDTLKNLRS</sequence>
<dbReference type="AlphaFoldDB" id="A0A922MKW1"/>
<accession>A0A922MKW1</accession>
<evidence type="ECO:0000256" key="1">
    <source>
        <dbReference type="SAM" id="Coils"/>
    </source>
</evidence>
<evidence type="ECO:0000313" key="3">
    <source>
        <dbReference type="Proteomes" id="UP000814243"/>
    </source>
</evidence>
<evidence type="ECO:0000313" key="2">
    <source>
        <dbReference type="EMBL" id="KAH9638295.1"/>
    </source>
</evidence>
<dbReference type="OrthoDB" id="7451717at2759"/>
<gene>
    <name evidence="2" type="ORF">HF086_007398</name>
</gene>
<dbReference type="EMBL" id="JACEFF010000406">
    <property type="protein sequence ID" value="KAH9638295.1"/>
    <property type="molecule type" value="Genomic_DNA"/>
</dbReference>
<dbReference type="Proteomes" id="UP000814243">
    <property type="component" value="Unassembled WGS sequence"/>
</dbReference>
<comment type="caution">
    <text evidence="2">The sequence shown here is derived from an EMBL/GenBank/DDBJ whole genome shotgun (WGS) entry which is preliminary data.</text>
</comment>
<protein>
    <submittedName>
        <fullName evidence="2">Uncharacterized protein</fullName>
    </submittedName>
</protein>
<reference evidence="2" key="1">
    <citation type="journal article" date="2021" name="G3 (Bethesda)">
        <title>Genome and transcriptome analysis of the beet armyworm Spodoptera exigua reveals targets for pest control. .</title>
        <authorList>
            <person name="Simon S."/>
            <person name="Breeschoten T."/>
            <person name="Jansen H.J."/>
            <person name="Dirks R.P."/>
            <person name="Schranz M.E."/>
            <person name="Ros V.I.D."/>
        </authorList>
    </citation>
    <scope>NUCLEOTIDE SEQUENCE</scope>
    <source>
        <strain evidence="2">TB_SE_WUR_2020</strain>
    </source>
</reference>
<feature type="coiled-coil region" evidence="1">
    <location>
        <begin position="2"/>
        <end position="29"/>
    </location>
</feature>
<organism evidence="2 3">
    <name type="scientific">Spodoptera exigua</name>
    <name type="common">Beet armyworm</name>
    <name type="synonym">Noctua fulgens</name>
    <dbReference type="NCBI Taxonomy" id="7107"/>
    <lineage>
        <taxon>Eukaryota</taxon>
        <taxon>Metazoa</taxon>
        <taxon>Ecdysozoa</taxon>
        <taxon>Arthropoda</taxon>
        <taxon>Hexapoda</taxon>
        <taxon>Insecta</taxon>
        <taxon>Pterygota</taxon>
        <taxon>Neoptera</taxon>
        <taxon>Endopterygota</taxon>
        <taxon>Lepidoptera</taxon>
        <taxon>Glossata</taxon>
        <taxon>Ditrysia</taxon>
        <taxon>Noctuoidea</taxon>
        <taxon>Noctuidae</taxon>
        <taxon>Amphipyrinae</taxon>
        <taxon>Spodoptera</taxon>
    </lineage>
</organism>
<name>A0A922MKW1_SPOEX</name>